<feature type="domain" description="RNase H type-1" evidence="1">
    <location>
        <begin position="12"/>
        <end position="60"/>
    </location>
</feature>
<protein>
    <recommendedName>
        <fullName evidence="1">RNase H type-1 domain-containing protein</fullName>
    </recommendedName>
</protein>
<keyword evidence="3" id="KW-1185">Reference proteome</keyword>
<dbReference type="InterPro" id="IPR002156">
    <property type="entry name" value="RNaseH_domain"/>
</dbReference>
<dbReference type="AlphaFoldDB" id="A0ABC8K6A4"/>
<reference evidence="2 3" key="1">
    <citation type="submission" date="2022-03" db="EMBL/GenBank/DDBJ databases">
        <authorList>
            <person name="Macdonald S."/>
            <person name="Ahmed S."/>
            <person name="Newling K."/>
        </authorList>
    </citation>
    <scope>NUCLEOTIDE SEQUENCE [LARGE SCALE GENOMIC DNA]</scope>
</reference>
<proteinExistence type="predicted"/>
<gene>
    <name evidence="2" type="ORF">ERUC_LOCUS18088</name>
</gene>
<evidence type="ECO:0000313" key="3">
    <source>
        <dbReference type="Proteomes" id="UP001642260"/>
    </source>
</evidence>
<accession>A0ABC8K6A4</accession>
<evidence type="ECO:0000313" key="2">
    <source>
        <dbReference type="EMBL" id="CAH8350757.1"/>
    </source>
</evidence>
<evidence type="ECO:0000259" key="1">
    <source>
        <dbReference type="Pfam" id="PF13456"/>
    </source>
</evidence>
<sequence>MIHGRNSVIKCNYDVSHHEGDKESGMGRILRNSKGEFITCGVEKFEGRHTIQETECSTLVHYYSQCNQFGL</sequence>
<name>A0ABC8K6A4_ERUVS</name>
<dbReference type="Pfam" id="PF13456">
    <property type="entry name" value="RVT_3"/>
    <property type="match status" value="1"/>
</dbReference>
<dbReference type="EMBL" id="CAKOAT010167377">
    <property type="protein sequence ID" value="CAH8350757.1"/>
    <property type="molecule type" value="Genomic_DNA"/>
</dbReference>
<dbReference type="Proteomes" id="UP001642260">
    <property type="component" value="Unassembled WGS sequence"/>
</dbReference>
<organism evidence="2 3">
    <name type="scientific">Eruca vesicaria subsp. sativa</name>
    <name type="common">Garden rocket</name>
    <name type="synonym">Eruca sativa</name>
    <dbReference type="NCBI Taxonomy" id="29727"/>
    <lineage>
        <taxon>Eukaryota</taxon>
        <taxon>Viridiplantae</taxon>
        <taxon>Streptophyta</taxon>
        <taxon>Embryophyta</taxon>
        <taxon>Tracheophyta</taxon>
        <taxon>Spermatophyta</taxon>
        <taxon>Magnoliopsida</taxon>
        <taxon>eudicotyledons</taxon>
        <taxon>Gunneridae</taxon>
        <taxon>Pentapetalae</taxon>
        <taxon>rosids</taxon>
        <taxon>malvids</taxon>
        <taxon>Brassicales</taxon>
        <taxon>Brassicaceae</taxon>
        <taxon>Brassiceae</taxon>
        <taxon>Eruca</taxon>
    </lineage>
</organism>
<comment type="caution">
    <text evidence="2">The sequence shown here is derived from an EMBL/GenBank/DDBJ whole genome shotgun (WGS) entry which is preliminary data.</text>
</comment>